<keyword evidence="7" id="KW-1185">Reference proteome</keyword>
<dbReference type="Gene3D" id="3.90.1150.10">
    <property type="entry name" value="Aspartate Aminotransferase, domain 1"/>
    <property type="match status" value="1"/>
</dbReference>
<reference evidence="6" key="1">
    <citation type="submission" date="2020-12" db="EMBL/GenBank/DDBJ databases">
        <title>Methylobrevis albus sp. nov., isolated from fresh water lack sediment.</title>
        <authorList>
            <person name="Zou Q."/>
        </authorList>
    </citation>
    <scope>NUCLEOTIDE SEQUENCE</scope>
    <source>
        <strain evidence="6">L22</strain>
    </source>
</reference>
<dbReference type="NCBIfam" id="NF006003">
    <property type="entry name" value="PRK08133.1"/>
    <property type="match status" value="1"/>
</dbReference>
<dbReference type="FunFam" id="3.90.1150.10:FF:000033">
    <property type="entry name" value="Cystathionine gamma-synthase"/>
    <property type="match status" value="1"/>
</dbReference>
<gene>
    <name evidence="3" type="primary">metZ</name>
    <name evidence="6" type="ORF">I5731_00390</name>
</gene>
<comment type="catalytic activity">
    <reaction evidence="3">
        <text>O-succinyl-L-homoserine + hydrogen sulfide = L-homocysteine + succinate</text>
        <dbReference type="Rhea" id="RHEA:27826"/>
        <dbReference type="ChEBI" id="CHEBI:29919"/>
        <dbReference type="ChEBI" id="CHEBI:30031"/>
        <dbReference type="ChEBI" id="CHEBI:57661"/>
        <dbReference type="ChEBI" id="CHEBI:58199"/>
    </reaction>
</comment>
<feature type="modified residue" description="N6-(pyridoxal phosphate)lysine" evidence="3 4">
    <location>
        <position position="208"/>
    </location>
</feature>
<dbReference type="NCBIfam" id="NF005696">
    <property type="entry name" value="PRK07504.1"/>
    <property type="match status" value="1"/>
</dbReference>
<dbReference type="Gene3D" id="3.40.640.10">
    <property type="entry name" value="Type I PLP-dependent aspartate aminotransferase-like (Major domain)"/>
    <property type="match status" value="1"/>
</dbReference>
<proteinExistence type="inferred from homology"/>
<keyword evidence="3" id="KW-0486">Methionine biosynthesis</keyword>
<organism evidence="6 7">
    <name type="scientific">Methylobrevis albus</name>
    <dbReference type="NCBI Taxonomy" id="2793297"/>
    <lineage>
        <taxon>Bacteria</taxon>
        <taxon>Pseudomonadati</taxon>
        <taxon>Pseudomonadota</taxon>
        <taxon>Alphaproteobacteria</taxon>
        <taxon>Hyphomicrobiales</taxon>
        <taxon>Pleomorphomonadaceae</taxon>
        <taxon>Methylobrevis</taxon>
    </lineage>
</organism>
<dbReference type="EMBL" id="JADZLT010000036">
    <property type="protein sequence ID" value="MBH0236267.1"/>
    <property type="molecule type" value="Genomic_DNA"/>
</dbReference>
<dbReference type="EC" id="2.5.1.-" evidence="3"/>
<dbReference type="InterPro" id="IPR006234">
    <property type="entry name" value="O-succ-hSer_sulfhydrylase"/>
</dbReference>
<dbReference type="InterPro" id="IPR000277">
    <property type="entry name" value="Cys/Met-Metab_PyrdxlP-dep_enz"/>
</dbReference>
<dbReference type="GO" id="GO:0005737">
    <property type="term" value="C:cytoplasm"/>
    <property type="evidence" value="ECO:0007669"/>
    <property type="project" value="TreeGrafter"/>
</dbReference>
<dbReference type="HAMAP" id="MF_02056">
    <property type="entry name" value="MetZ"/>
    <property type="match status" value="1"/>
</dbReference>
<dbReference type="GO" id="GO:0030170">
    <property type="term" value="F:pyridoxal phosphate binding"/>
    <property type="evidence" value="ECO:0007669"/>
    <property type="project" value="UniProtKB-UniRule"/>
</dbReference>
<name>A0A931HXX4_9HYPH</name>
<keyword evidence="3" id="KW-0028">Amino-acid biosynthesis</keyword>
<dbReference type="Proteomes" id="UP000631694">
    <property type="component" value="Unassembled WGS sequence"/>
</dbReference>
<dbReference type="PANTHER" id="PTHR11808">
    <property type="entry name" value="TRANS-SULFURATION ENZYME FAMILY MEMBER"/>
    <property type="match status" value="1"/>
</dbReference>
<evidence type="ECO:0000256" key="3">
    <source>
        <dbReference type="HAMAP-Rule" id="MF_02056"/>
    </source>
</evidence>
<keyword evidence="2 3" id="KW-0663">Pyridoxal phosphate</keyword>
<evidence type="ECO:0000256" key="5">
    <source>
        <dbReference type="RuleBase" id="RU362118"/>
    </source>
</evidence>
<dbReference type="PIRSF" id="PIRSF001434">
    <property type="entry name" value="CGS"/>
    <property type="match status" value="1"/>
</dbReference>
<dbReference type="CDD" id="cd00614">
    <property type="entry name" value="CGS_like"/>
    <property type="match status" value="1"/>
</dbReference>
<dbReference type="InterPro" id="IPR015421">
    <property type="entry name" value="PyrdxlP-dep_Trfase_major"/>
</dbReference>
<evidence type="ECO:0000256" key="4">
    <source>
        <dbReference type="PIRSR" id="PIRSR001434-2"/>
    </source>
</evidence>
<dbReference type="GO" id="GO:0016846">
    <property type="term" value="F:carbon-sulfur lyase activity"/>
    <property type="evidence" value="ECO:0007669"/>
    <property type="project" value="TreeGrafter"/>
</dbReference>
<dbReference type="RefSeq" id="WP_197309373.1">
    <property type="nucleotide sequence ID" value="NZ_JADZLT010000036.1"/>
</dbReference>
<dbReference type="FunFam" id="3.40.640.10:FF:000046">
    <property type="entry name" value="Cystathionine gamma-lyase"/>
    <property type="match status" value="1"/>
</dbReference>
<dbReference type="PANTHER" id="PTHR11808:SF80">
    <property type="entry name" value="CYSTATHIONINE GAMMA-LYASE"/>
    <property type="match status" value="1"/>
</dbReference>
<evidence type="ECO:0000313" key="7">
    <source>
        <dbReference type="Proteomes" id="UP000631694"/>
    </source>
</evidence>
<sequence>MTDRRLHPDTLLVHGGTLRSPFGETSEALFLTQGYVYASAEEAEARFLNLSPGYQYSRFSNPTVTMFEERMALFEGAEVARATATGMAAVTAAMLCQVKAGDHVVAAKALFGSCRYVVEDLLPRFGVACTLVDGTDLDQWRAAVRPETVAFFLESPTNPTLELVDIEAVAKIAHDGGARLVVDNVFATPLWQQPLKLGADIVVYSATKHIDGQGRCLGGVVCCSKEFLDTYLQVFIRQTGPSMSPFNAWVLLKGLETLPLRVERQTATAAKVADALAAHPAVTRVIYPGRADHPQAELVKRQMSGGSTMVAFEVTGGKAGAFAVANALEIVKISNNLGDAKSLITHPATTTHQRLSEEARAELGIGPGLLRLSVGLEHPGDLIADLTTALDGIAAERAAAE</sequence>
<dbReference type="Pfam" id="PF01053">
    <property type="entry name" value="Cys_Met_Meta_PP"/>
    <property type="match status" value="1"/>
</dbReference>
<dbReference type="AlphaFoldDB" id="A0A931HXX4"/>
<comment type="cofactor">
    <cofactor evidence="1 3 5">
        <name>pyridoxal 5'-phosphate</name>
        <dbReference type="ChEBI" id="CHEBI:597326"/>
    </cofactor>
</comment>
<dbReference type="InterPro" id="IPR015424">
    <property type="entry name" value="PyrdxlP-dep_Trfase"/>
</dbReference>
<evidence type="ECO:0000256" key="1">
    <source>
        <dbReference type="ARBA" id="ARBA00001933"/>
    </source>
</evidence>
<comment type="caution">
    <text evidence="6">The sequence shown here is derived from an EMBL/GenBank/DDBJ whole genome shotgun (WGS) entry which is preliminary data.</text>
</comment>
<dbReference type="InterPro" id="IPR015422">
    <property type="entry name" value="PyrdxlP-dep_Trfase_small"/>
</dbReference>
<comment type="subunit">
    <text evidence="3">Homotetramer.</text>
</comment>
<dbReference type="SUPFAM" id="SSF53383">
    <property type="entry name" value="PLP-dependent transferases"/>
    <property type="match status" value="1"/>
</dbReference>
<evidence type="ECO:0000313" key="6">
    <source>
        <dbReference type="EMBL" id="MBH0236267.1"/>
    </source>
</evidence>
<dbReference type="GO" id="GO:0071266">
    <property type="term" value="P:'de novo' L-methionine biosynthetic process"/>
    <property type="evidence" value="ECO:0007669"/>
    <property type="project" value="UniProtKB-UniRule"/>
</dbReference>
<dbReference type="GO" id="GO:0019346">
    <property type="term" value="P:transsulfuration"/>
    <property type="evidence" value="ECO:0007669"/>
    <property type="project" value="InterPro"/>
</dbReference>
<comment type="pathway">
    <text evidence="3">Amino-acid biosynthesis; L-methionine biosynthesis via de novo pathway; L-homocysteine from O-succinyl-L-homoserine: step 1/1.</text>
</comment>
<protein>
    <recommendedName>
        <fullName evidence="3">O-succinylhomoserine sulfhydrylase</fullName>
        <shortName evidence="3">OSH sulfhydrylase</shortName>
        <shortName evidence="3">OSHS sulfhydrylase</shortName>
        <ecNumber evidence="3">2.5.1.-</ecNumber>
    </recommendedName>
</protein>
<dbReference type="NCBIfam" id="TIGR01325">
    <property type="entry name" value="O_suc_HS_sulf"/>
    <property type="match status" value="1"/>
</dbReference>
<comment type="function">
    <text evidence="3">Catalyzes the formation of L-homocysteine from O-succinyl-L-homoserine (OSHS) and hydrogen sulfide.</text>
</comment>
<dbReference type="GO" id="GO:0016765">
    <property type="term" value="F:transferase activity, transferring alkyl or aryl (other than methyl) groups"/>
    <property type="evidence" value="ECO:0007669"/>
    <property type="project" value="UniProtKB-UniRule"/>
</dbReference>
<evidence type="ECO:0000256" key="2">
    <source>
        <dbReference type="ARBA" id="ARBA00022898"/>
    </source>
</evidence>
<dbReference type="GO" id="GO:0071268">
    <property type="term" value="P:homocysteine biosynthetic process"/>
    <property type="evidence" value="ECO:0007669"/>
    <property type="project" value="InterPro"/>
</dbReference>
<comment type="similarity">
    <text evidence="3">Belongs to the trans-sulfuration enzymes family. MetZ subfamily.</text>
</comment>
<accession>A0A931HXX4</accession>
<keyword evidence="3" id="KW-0808">Transferase</keyword>